<accession>A0ABR2AZC1</accession>
<dbReference type="EMBL" id="JBBPBM010000239">
    <property type="protein sequence ID" value="KAK8499066.1"/>
    <property type="molecule type" value="Genomic_DNA"/>
</dbReference>
<organism evidence="2 3">
    <name type="scientific">Hibiscus sabdariffa</name>
    <name type="common">roselle</name>
    <dbReference type="NCBI Taxonomy" id="183260"/>
    <lineage>
        <taxon>Eukaryota</taxon>
        <taxon>Viridiplantae</taxon>
        <taxon>Streptophyta</taxon>
        <taxon>Embryophyta</taxon>
        <taxon>Tracheophyta</taxon>
        <taxon>Spermatophyta</taxon>
        <taxon>Magnoliopsida</taxon>
        <taxon>eudicotyledons</taxon>
        <taxon>Gunneridae</taxon>
        <taxon>Pentapetalae</taxon>
        <taxon>rosids</taxon>
        <taxon>malvids</taxon>
        <taxon>Malvales</taxon>
        <taxon>Malvaceae</taxon>
        <taxon>Malvoideae</taxon>
        <taxon>Hibiscus</taxon>
    </lineage>
</organism>
<evidence type="ECO:0000313" key="2">
    <source>
        <dbReference type="EMBL" id="KAK8499066.1"/>
    </source>
</evidence>
<proteinExistence type="predicted"/>
<reference evidence="2 3" key="1">
    <citation type="journal article" date="2024" name="G3 (Bethesda)">
        <title>Genome assembly of Hibiscus sabdariffa L. provides insights into metabolisms of medicinal natural products.</title>
        <authorList>
            <person name="Kim T."/>
        </authorList>
    </citation>
    <scope>NUCLEOTIDE SEQUENCE [LARGE SCALE GENOMIC DNA]</scope>
    <source>
        <strain evidence="2">TK-2024</strain>
        <tissue evidence="2">Old leaves</tissue>
    </source>
</reference>
<feature type="region of interest" description="Disordered" evidence="1">
    <location>
        <begin position="1"/>
        <end position="20"/>
    </location>
</feature>
<dbReference type="Proteomes" id="UP001472677">
    <property type="component" value="Unassembled WGS sequence"/>
</dbReference>
<name>A0ABR2AZC1_9ROSI</name>
<protein>
    <submittedName>
        <fullName evidence="2">Uncharacterized protein</fullName>
    </submittedName>
</protein>
<evidence type="ECO:0000313" key="3">
    <source>
        <dbReference type="Proteomes" id="UP001472677"/>
    </source>
</evidence>
<sequence length="146" mass="16061">MSGQDKESKQAQTDRQGGLGLCRGLLPGRRSYASPAVAELKVPVHTHFRKRERSLLNAAVINYTISPNAPRYFHPPSTGLSRPSSFHIPPYSAARPKEKLELSSTLVAGFSLGKYRKMERESELCIYVGVVKKKAVIGDGKIIPRG</sequence>
<keyword evidence="3" id="KW-1185">Reference proteome</keyword>
<gene>
    <name evidence="2" type="ORF">V6N12_075916</name>
</gene>
<evidence type="ECO:0000256" key="1">
    <source>
        <dbReference type="SAM" id="MobiDB-lite"/>
    </source>
</evidence>
<comment type="caution">
    <text evidence="2">The sequence shown here is derived from an EMBL/GenBank/DDBJ whole genome shotgun (WGS) entry which is preliminary data.</text>
</comment>